<feature type="domain" description="RRM" evidence="8">
    <location>
        <begin position="7"/>
        <end position="81"/>
    </location>
</feature>
<sequence length="236" mass="26600">MPRGSECRVYIGNLPQGVGKRDVEDLFDKFGRIVNIDVKNGRGSPFAFVEFEDPRDAEDAVIKRNGYSFDGYRIRVEFPRGGSRGSGGVPRLGVDAAVGGPGIRRPNTYRARGRSEYRVLVTGLPASGSWQDLKDHFREAGEVCFADVKDGTGVVEFVRYDDVKYAVKRLDDSRFRSHEGESAYIRVKEDVSKSRSRSRSVSPPRRRRRSSSSSPVRRRTRSSSRSRSRSRSSSRR</sequence>
<feature type="region of interest" description="Disordered" evidence="7">
    <location>
        <begin position="188"/>
        <end position="236"/>
    </location>
</feature>
<dbReference type="PROSITE" id="PS50102">
    <property type="entry name" value="RRM"/>
    <property type="match status" value="2"/>
</dbReference>
<protein>
    <recommendedName>
        <fullName evidence="8">RRM domain-containing protein</fullName>
    </recommendedName>
</protein>
<evidence type="ECO:0000256" key="5">
    <source>
        <dbReference type="ARBA" id="ARBA00023242"/>
    </source>
</evidence>
<evidence type="ECO:0000256" key="6">
    <source>
        <dbReference type="PROSITE-ProRule" id="PRU00176"/>
    </source>
</evidence>
<keyword evidence="5" id="KW-0539">Nucleus</keyword>
<evidence type="ECO:0000313" key="10">
    <source>
        <dbReference type="Proteomes" id="UP001642540"/>
    </source>
</evidence>
<evidence type="ECO:0000313" key="9">
    <source>
        <dbReference type="EMBL" id="CAL8136738.1"/>
    </source>
</evidence>
<dbReference type="CDD" id="cd12601">
    <property type="entry name" value="RRM2_SRSF1_like"/>
    <property type="match status" value="1"/>
</dbReference>
<evidence type="ECO:0000256" key="2">
    <source>
        <dbReference type="ARBA" id="ARBA00022664"/>
    </source>
</evidence>
<evidence type="ECO:0000256" key="3">
    <source>
        <dbReference type="ARBA" id="ARBA00022737"/>
    </source>
</evidence>
<dbReference type="InterPro" id="IPR000504">
    <property type="entry name" value="RRM_dom"/>
</dbReference>
<name>A0ABP1RVN8_9HEXA</name>
<dbReference type="Pfam" id="PF00076">
    <property type="entry name" value="RRM_1"/>
    <property type="match status" value="2"/>
</dbReference>
<proteinExistence type="predicted"/>
<dbReference type="Proteomes" id="UP001642540">
    <property type="component" value="Unassembled WGS sequence"/>
</dbReference>
<gene>
    <name evidence="9" type="ORF">ODALV1_LOCUS26591</name>
</gene>
<keyword evidence="3" id="KW-0677">Repeat</keyword>
<dbReference type="EMBL" id="CAXLJM020000111">
    <property type="protein sequence ID" value="CAL8136738.1"/>
    <property type="molecule type" value="Genomic_DNA"/>
</dbReference>
<evidence type="ECO:0000256" key="7">
    <source>
        <dbReference type="SAM" id="MobiDB-lite"/>
    </source>
</evidence>
<keyword evidence="4 6" id="KW-0694">RNA-binding</keyword>
<accession>A0ABP1RVN8</accession>
<comment type="subcellular location">
    <subcellularLocation>
        <location evidence="1">Nucleus</location>
    </subcellularLocation>
</comment>
<keyword evidence="10" id="KW-1185">Reference proteome</keyword>
<dbReference type="PANTHER" id="PTHR23003">
    <property type="entry name" value="RNA RECOGNITION MOTIF RRM DOMAIN CONTAINING PROTEIN"/>
    <property type="match status" value="1"/>
</dbReference>
<comment type="caution">
    <text evidence="9">The sequence shown here is derived from an EMBL/GenBank/DDBJ whole genome shotgun (WGS) entry which is preliminary data.</text>
</comment>
<dbReference type="Gene3D" id="3.30.70.330">
    <property type="match status" value="2"/>
</dbReference>
<reference evidence="9 10" key="1">
    <citation type="submission" date="2024-08" db="EMBL/GenBank/DDBJ databases">
        <authorList>
            <person name="Cucini C."/>
            <person name="Frati F."/>
        </authorList>
    </citation>
    <scope>NUCLEOTIDE SEQUENCE [LARGE SCALE GENOMIC DNA]</scope>
</reference>
<feature type="compositionally biased region" description="Basic residues" evidence="7">
    <location>
        <begin position="194"/>
        <end position="236"/>
    </location>
</feature>
<dbReference type="InterPro" id="IPR050374">
    <property type="entry name" value="RRT5_SRSF_SR"/>
</dbReference>
<feature type="domain" description="RRM" evidence="8">
    <location>
        <begin position="117"/>
        <end position="190"/>
    </location>
</feature>
<dbReference type="SMART" id="SM00360">
    <property type="entry name" value="RRM"/>
    <property type="match status" value="2"/>
</dbReference>
<dbReference type="InterPro" id="IPR035979">
    <property type="entry name" value="RBD_domain_sf"/>
</dbReference>
<evidence type="ECO:0000256" key="4">
    <source>
        <dbReference type="ARBA" id="ARBA00022884"/>
    </source>
</evidence>
<keyword evidence="2" id="KW-0507">mRNA processing</keyword>
<dbReference type="PANTHER" id="PTHR23003:SF62">
    <property type="entry name" value="SERINE_ARGININE (SR)-TYPE SHUTTLING MRNA BINDING PROTEIN NPL3"/>
    <property type="match status" value="1"/>
</dbReference>
<dbReference type="InterPro" id="IPR012677">
    <property type="entry name" value="Nucleotide-bd_a/b_plait_sf"/>
</dbReference>
<dbReference type="SUPFAM" id="SSF54928">
    <property type="entry name" value="RNA-binding domain, RBD"/>
    <property type="match status" value="1"/>
</dbReference>
<evidence type="ECO:0000256" key="1">
    <source>
        <dbReference type="ARBA" id="ARBA00004123"/>
    </source>
</evidence>
<organism evidence="9 10">
    <name type="scientific">Orchesella dallaii</name>
    <dbReference type="NCBI Taxonomy" id="48710"/>
    <lineage>
        <taxon>Eukaryota</taxon>
        <taxon>Metazoa</taxon>
        <taxon>Ecdysozoa</taxon>
        <taxon>Arthropoda</taxon>
        <taxon>Hexapoda</taxon>
        <taxon>Collembola</taxon>
        <taxon>Entomobryomorpha</taxon>
        <taxon>Entomobryoidea</taxon>
        <taxon>Orchesellidae</taxon>
        <taxon>Orchesellinae</taxon>
        <taxon>Orchesella</taxon>
    </lineage>
</organism>
<evidence type="ECO:0000259" key="8">
    <source>
        <dbReference type="PROSITE" id="PS50102"/>
    </source>
</evidence>